<dbReference type="Proteomes" id="UP000053815">
    <property type="component" value="Unassembled WGS sequence"/>
</dbReference>
<dbReference type="OrthoDB" id="2298154at2759"/>
<dbReference type="AlphaFoldDB" id="A0A0C9N6Y5"/>
<evidence type="ECO:0000313" key="2">
    <source>
        <dbReference type="Proteomes" id="UP000053815"/>
    </source>
</evidence>
<dbReference type="EMBL" id="DF837333">
    <property type="protein sequence ID" value="GAN11822.1"/>
    <property type="molecule type" value="Genomic_DNA"/>
</dbReference>
<keyword evidence="2" id="KW-1185">Reference proteome</keyword>
<proteinExistence type="predicted"/>
<protein>
    <submittedName>
        <fullName evidence="1">Uncharacterized protein</fullName>
    </submittedName>
</protein>
<sequence length="201" mass="22260">MSYANPDIIVGSRVSAKIHYLRETASASAVLGDNTNAPSTSFKGNVMRMYMNNGVNYCPVATASYCYRGKYPDLLNDAVQATSSTTEGGKESDAETVDLNWEECSIRIDQRFADLNTSYQYVNPALVGLSGAFATPNQFFLHFLPRDHINPFHNNVNFTDLMEMSRFNDISGLHVFVVPDGELYGKHKPSIPTSILPQGFQ</sequence>
<reference evidence="1" key="1">
    <citation type="submission" date="2014-09" db="EMBL/GenBank/DDBJ databases">
        <title>Draft genome sequence of an oleaginous Mucoromycotina fungus Mucor ambiguus NBRC6742.</title>
        <authorList>
            <person name="Takeda I."/>
            <person name="Yamane N."/>
            <person name="Morita T."/>
            <person name="Tamano K."/>
            <person name="Machida M."/>
            <person name="Baker S."/>
            <person name="Koike H."/>
        </authorList>
    </citation>
    <scope>NUCLEOTIDE SEQUENCE</scope>
    <source>
        <strain evidence="1">NBRC 6742</strain>
    </source>
</reference>
<gene>
    <name evidence="1" type="ORF">MAM1_1044d11431</name>
</gene>
<organism evidence="1">
    <name type="scientific">Mucor ambiguus</name>
    <dbReference type="NCBI Taxonomy" id="91626"/>
    <lineage>
        <taxon>Eukaryota</taxon>
        <taxon>Fungi</taxon>
        <taxon>Fungi incertae sedis</taxon>
        <taxon>Mucoromycota</taxon>
        <taxon>Mucoromycotina</taxon>
        <taxon>Mucoromycetes</taxon>
        <taxon>Mucorales</taxon>
        <taxon>Mucorineae</taxon>
        <taxon>Mucoraceae</taxon>
        <taxon>Mucor</taxon>
    </lineage>
</organism>
<evidence type="ECO:0000313" key="1">
    <source>
        <dbReference type="EMBL" id="GAN11822.1"/>
    </source>
</evidence>
<accession>A0A0C9N6Y5</accession>
<name>A0A0C9N6Y5_9FUNG</name>
<dbReference type="STRING" id="91626.A0A0C9N6Y5"/>